<evidence type="ECO:0000313" key="4">
    <source>
        <dbReference type="EMBL" id="MFC7070524.1"/>
    </source>
</evidence>
<sequence>MTECDLPKAADLPEAMTERSQWVCWRSQERKGNQTKVPIEPGTDAYASATDPETWRSFDVARGAAEAAGFGLGFVFTSDDPLVGVDLDDCRDLATGALGEEAQRIVSQLDSYTEVSPSGTGVHVIIEGDLPDGRNRHGSVEVYDDARFFTVTGTHLSETPTTVEHRLDELAAVHSEFVAAENTLTGSDSQPPAQVGHESDLTDSELLTLARAATNGEKFARLYSGSIAGYPSQSEADMALCSMLAFWTGGDASQMDRLFRRSGLFRGKWDEVHFSDGATYGERTIERAIAGTSEFYGGDISEAWAPFDHRSDPTEHDTTVSPAHESPRTITGRTEALDILREKLDELEEANEQLQAELMAERTRRKAAEDELAEQADSGIIERLFGW</sequence>
<feature type="region of interest" description="Disordered" evidence="2">
    <location>
        <begin position="30"/>
        <end position="50"/>
    </location>
</feature>
<dbReference type="Pfam" id="PF22763">
    <property type="entry name" value="NrS1-1_pol-like_HBD"/>
    <property type="match status" value="1"/>
</dbReference>
<evidence type="ECO:0000313" key="5">
    <source>
        <dbReference type="Proteomes" id="UP001596461"/>
    </source>
</evidence>
<feature type="domain" description="NrS-1 polymerase-like HBD" evidence="3">
    <location>
        <begin position="233"/>
        <end position="296"/>
    </location>
</feature>
<evidence type="ECO:0000256" key="2">
    <source>
        <dbReference type="SAM" id="MobiDB-lite"/>
    </source>
</evidence>
<dbReference type="Proteomes" id="UP001596461">
    <property type="component" value="Unassembled WGS sequence"/>
</dbReference>
<feature type="coiled-coil region" evidence="1">
    <location>
        <begin position="330"/>
        <end position="371"/>
    </location>
</feature>
<comment type="caution">
    <text evidence="4">The sequence shown here is derived from an EMBL/GenBank/DDBJ whole genome shotgun (WGS) entry which is preliminary data.</text>
</comment>
<organism evidence="4 5">
    <name type="scientific">Halobaculum lipolyticum</name>
    <dbReference type="NCBI Taxonomy" id="3032001"/>
    <lineage>
        <taxon>Archaea</taxon>
        <taxon>Methanobacteriati</taxon>
        <taxon>Methanobacteriota</taxon>
        <taxon>Stenosarchaea group</taxon>
        <taxon>Halobacteria</taxon>
        <taxon>Halobacteriales</taxon>
        <taxon>Haloferacaceae</taxon>
        <taxon>Halobaculum</taxon>
    </lineage>
</organism>
<keyword evidence="1" id="KW-0175">Coiled coil</keyword>
<proteinExistence type="predicted"/>
<keyword evidence="5" id="KW-1185">Reference proteome</keyword>
<name>A0ABD5WIB9_9EURY</name>
<dbReference type="InterPro" id="IPR054468">
    <property type="entry name" value="NrSPol-like_HBD"/>
</dbReference>
<reference evidence="4 5" key="1">
    <citation type="journal article" date="2019" name="Int. J. Syst. Evol. Microbiol.">
        <title>The Global Catalogue of Microorganisms (GCM) 10K type strain sequencing project: providing services to taxonomists for standard genome sequencing and annotation.</title>
        <authorList>
            <consortium name="The Broad Institute Genomics Platform"/>
            <consortium name="The Broad Institute Genome Sequencing Center for Infectious Disease"/>
            <person name="Wu L."/>
            <person name="Ma J."/>
        </authorList>
    </citation>
    <scope>NUCLEOTIDE SEQUENCE [LARGE SCALE GENOMIC DNA]</scope>
    <source>
        <strain evidence="4 5">DT31</strain>
    </source>
</reference>
<dbReference type="GeneID" id="81124344"/>
<evidence type="ECO:0000259" key="3">
    <source>
        <dbReference type="Pfam" id="PF22763"/>
    </source>
</evidence>
<dbReference type="RefSeq" id="WP_284032489.1">
    <property type="nucleotide sequence ID" value="NZ_CP126154.1"/>
</dbReference>
<dbReference type="AlphaFoldDB" id="A0ABD5WIB9"/>
<evidence type="ECO:0000256" key="1">
    <source>
        <dbReference type="SAM" id="Coils"/>
    </source>
</evidence>
<dbReference type="EMBL" id="JBHTAH010000011">
    <property type="protein sequence ID" value="MFC7070524.1"/>
    <property type="molecule type" value="Genomic_DNA"/>
</dbReference>
<accession>A0ABD5WIB9</accession>
<protein>
    <recommendedName>
        <fullName evidence="3">NrS-1 polymerase-like HBD domain-containing protein</fullName>
    </recommendedName>
</protein>
<gene>
    <name evidence="4" type="ORF">ACFQL9_12800</name>
</gene>